<protein>
    <recommendedName>
        <fullName evidence="1">Ribbon-helix-helix domain-containing protein</fullName>
    </recommendedName>
</protein>
<dbReference type="Pfam" id="PF13467">
    <property type="entry name" value="RHH_4"/>
    <property type="match status" value="1"/>
</dbReference>
<dbReference type="Gene3D" id="1.10.3990.20">
    <property type="entry name" value="protein bp1543"/>
    <property type="match status" value="1"/>
</dbReference>
<name>A0A327JGI9_9HYPH</name>
<evidence type="ECO:0000313" key="3">
    <source>
        <dbReference type="Proteomes" id="UP000249299"/>
    </source>
</evidence>
<proteinExistence type="predicted"/>
<dbReference type="InterPro" id="IPR027373">
    <property type="entry name" value="RHH_dom"/>
</dbReference>
<dbReference type="Proteomes" id="UP000249299">
    <property type="component" value="Unassembled WGS sequence"/>
</dbReference>
<reference evidence="2 3" key="1">
    <citation type="submission" date="2017-07" db="EMBL/GenBank/DDBJ databases">
        <title>Draft Genome Sequences of Select Purple Nonsulfur Bacteria.</title>
        <authorList>
            <person name="Lasarre B."/>
            <person name="Mckinlay J.B."/>
        </authorList>
    </citation>
    <scope>NUCLEOTIDE SEQUENCE [LARGE SCALE GENOMIC DNA]</scope>
    <source>
        <strain evidence="2 3">DSM 11290</strain>
    </source>
</reference>
<dbReference type="AlphaFoldDB" id="A0A327JGI9"/>
<evidence type="ECO:0000259" key="1">
    <source>
        <dbReference type="Pfam" id="PF13467"/>
    </source>
</evidence>
<dbReference type="EMBL" id="NPEV01000052">
    <property type="protein sequence ID" value="RAI25245.1"/>
    <property type="molecule type" value="Genomic_DNA"/>
</dbReference>
<comment type="caution">
    <text evidence="2">The sequence shown here is derived from an EMBL/GenBank/DDBJ whole genome shotgun (WGS) entry which is preliminary data.</text>
</comment>
<feature type="domain" description="Ribbon-helix-helix" evidence="1">
    <location>
        <begin position="2"/>
        <end position="64"/>
    </location>
</feature>
<sequence length="76" mass="8224">MQKRSLTINGHRTSLALESEFWDALGDMARQKNVSLSRLIADIDATGAHPNLASAVRCAVLEYYRGHGIGALNAAE</sequence>
<gene>
    <name evidence="2" type="ORF">CH339_19050</name>
</gene>
<organism evidence="2 3">
    <name type="scientific">Rhodobium orientis</name>
    <dbReference type="NCBI Taxonomy" id="34017"/>
    <lineage>
        <taxon>Bacteria</taxon>
        <taxon>Pseudomonadati</taxon>
        <taxon>Pseudomonadota</taxon>
        <taxon>Alphaproteobacteria</taxon>
        <taxon>Hyphomicrobiales</taxon>
        <taxon>Rhodobiaceae</taxon>
        <taxon>Rhodobium</taxon>
    </lineage>
</organism>
<dbReference type="InterPro" id="IPR038268">
    <property type="entry name" value="RHH_sf"/>
</dbReference>
<dbReference type="RefSeq" id="WP_111435983.1">
    <property type="nucleotide sequence ID" value="NZ_JACIGG010000030.1"/>
</dbReference>
<accession>A0A327JGI9</accession>
<evidence type="ECO:0000313" key="2">
    <source>
        <dbReference type="EMBL" id="RAI25245.1"/>
    </source>
</evidence>
<keyword evidence="3" id="KW-1185">Reference proteome</keyword>
<dbReference type="OrthoDB" id="7477016at2"/>